<proteinExistence type="predicted"/>
<feature type="compositionally biased region" description="Polar residues" evidence="1">
    <location>
        <begin position="669"/>
        <end position="684"/>
    </location>
</feature>
<feature type="region of interest" description="Disordered" evidence="1">
    <location>
        <begin position="1"/>
        <end position="57"/>
    </location>
</feature>
<evidence type="ECO:0008006" key="4">
    <source>
        <dbReference type="Google" id="ProtNLM"/>
    </source>
</evidence>
<gene>
    <name evidence="2" type="ORF">ZIOFF_062205</name>
</gene>
<evidence type="ECO:0000313" key="3">
    <source>
        <dbReference type="Proteomes" id="UP000734854"/>
    </source>
</evidence>
<dbReference type="AlphaFoldDB" id="A0A8J5F0R5"/>
<dbReference type="GO" id="GO:0071763">
    <property type="term" value="P:nuclear membrane organization"/>
    <property type="evidence" value="ECO:0007669"/>
    <property type="project" value="TreeGrafter"/>
</dbReference>
<dbReference type="PANTHER" id="PTHR33416">
    <property type="entry name" value="NUCLEAR PORE COMPLEX PROTEIN NUP1"/>
    <property type="match status" value="1"/>
</dbReference>
<dbReference type="GO" id="GO:0005635">
    <property type="term" value="C:nuclear envelope"/>
    <property type="evidence" value="ECO:0007669"/>
    <property type="project" value="TreeGrafter"/>
</dbReference>
<dbReference type="EMBL" id="JACMSC010000017">
    <property type="protein sequence ID" value="KAG6478761.1"/>
    <property type="molecule type" value="Genomic_DNA"/>
</dbReference>
<sequence>MASLFRARREAPEEGGSGGKILRDRRGGREAQPSPYARPPPLALPPPPPPAGSPRWLLGLVSGAGKLISSAFRSDGSSPDSSASSSSSSTNYSPRSGELMPFSPYEGAAIAATINEEGNVDAPKMLTGPKQGLDNSDVIADYVEGSRAIVPISETKLAIQKLLSQETFSRDECERLTKLLQSRVVDSPSANRVLGNIVHSPQPWLSSKQSPNLIGSVPYSPGDSSPKTPAFGASVVHNAAIMEAKKWLEEKKLTSKSKVDLDVEPCTLNTNMLHCDAHDDVSPVDLAKSYMQSLPPCQSPSFDTSTLKSTTDSRVNLFPDRSNQATSTNSLSSFKEFKRKYLSARLWESPDDTSNKKPRLADTWLESCSFKQIDSRELFQRKTSKISSAANERDHDFLRTMQFSSSLSSMENVSAPAKSLTEHVENLCSKDVRNLVDKTYYANPSTLPLTDKSTSTTFTSEPKKILKEVVAPKEIALSMPTVNTLDSTVSDGPTGTNLYIYLDANQDVSNLSTVQEDIVENNVPRESFISASTSMVPGGDSRYPTPHIEKVIETPDRDVDDATYLKNMVHASSANKTTSGVIKANNSTELNLDSESNLHDMVTCSLHGIDGLANEFNTNGGSSESNPNPQPVCQVNESATQCSNGDQTAITTEATIYVPPTVNPPVAQETDNTATKSQNGTTFKSMERILIEPQPSSRNPKKRAIVKVGRGRGRGRGRGPK</sequence>
<dbReference type="PANTHER" id="PTHR33416:SF37">
    <property type="entry name" value="OS04G0655600 PROTEIN"/>
    <property type="match status" value="1"/>
</dbReference>
<evidence type="ECO:0000313" key="2">
    <source>
        <dbReference type="EMBL" id="KAG6478761.1"/>
    </source>
</evidence>
<dbReference type="Proteomes" id="UP000734854">
    <property type="component" value="Unassembled WGS sequence"/>
</dbReference>
<evidence type="ECO:0000256" key="1">
    <source>
        <dbReference type="SAM" id="MobiDB-lite"/>
    </source>
</evidence>
<organism evidence="2 3">
    <name type="scientific">Zingiber officinale</name>
    <name type="common">Ginger</name>
    <name type="synonym">Amomum zingiber</name>
    <dbReference type="NCBI Taxonomy" id="94328"/>
    <lineage>
        <taxon>Eukaryota</taxon>
        <taxon>Viridiplantae</taxon>
        <taxon>Streptophyta</taxon>
        <taxon>Embryophyta</taxon>
        <taxon>Tracheophyta</taxon>
        <taxon>Spermatophyta</taxon>
        <taxon>Magnoliopsida</taxon>
        <taxon>Liliopsida</taxon>
        <taxon>Zingiberales</taxon>
        <taxon>Zingiberaceae</taxon>
        <taxon>Zingiber</taxon>
    </lineage>
</organism>
<feature type="compositionally biased region" description="Low complexity" evidence="1">
    <location>
        <begin position="70"/>
        <end position="97"/>
    </location>
</feature>
<comment type="caution">
    <text evidence="2">The sequence shown here is derived from an EMBL/GenBank/DDBJ whole genome shotgun (WGS) entry which is preliminary data.</text>
</comment>
<feature type="region of interest" description="Disordered" evidence="1">
    <location>
        <begin position="70"/>
        <end position="99"/>
    </location>
</feature>
<feature type="compositionally biased region" description="Basic residues" evidence="1">
    <location>
        <begin position="699"/>
        <end position="721"/>
    </location>
</feature>
<feature type="region of interest" description="Disordered" evidence="1">
    <location>
        <begin position="662"/>
        <end position="721"/>
    </location>
</feature>
<protein>
    <recommendedName>
        <fullName evidence="4">Protein KAKU4</fullName>
    </recommendedName>
</protein>
<accession>A0A8J5F0R5</accession>
<reference evidence="2 3" key="1">
    <citation type="submission" date="2020-08" db="EMBL/GenBank/DDBJ databases">
        <title>Plant Genome Project.</title>
        <authorList>
            <person name="Zhang R.-G."/>
        </authorList>
    </citation>
    <scope>NUCLEOTIDE SEQUENCE [LARGE SCALE GENOMIC DNA]</scope>
    <source>
        <tissue evidence="2">Rhizome</tissue>
    </source>
</reference>
<keyword evidence="3" id="KW-1185">Reference proteome</keyword>
<name>A0A8J5F0R5_ZINOF</name>
<feature type="compositionally biased region" description="Pro residues" evidence="1">
    <location>
        <begin position="36"/>
        <end position="52"/>
    </location>
</feature>